<keyword evidence="1 4" id="KW-0328">Glycosyltransferase</keyword>
<organism evidence="4 5">
    <name type="scientific">Sphingobacterium spiritivorum ATCC 33300</name>
    <dbReference type="NCBI Taxonomy" id="525372"/>
    <lineage>
        <taxon>Bacteria</taxon>
        <taxon>Pseudomonadati</taxon>
        <taxon>Bacteroidota</taxon>
        <taxon>Sphingobacteriia</taxon>
        <taxon>Sphingobacteriales</taxon>
        <taxon>Sphingobacteriaceae</taxon>
        <taxon>Sphingobacterium</taxon>
    </lineage>
</organism>
<evidence type="ECO:0000259" key="3">
    <source>
        <dbReference type="Pfam" id="PF00535"/>
    </source>
</evidence>
<feature type="domain" description="Glycosyltransferase 2-like" evidence="3">
    <location>
        <begin position="11"/>
        <end position="129"/>
    </location>
</feature>
<evidence type="ECO:0000256" key="1">
    <source>
        <dbReference type="ARBA" id="ARBA00022676"/>
    </source>
</evidence>
<protein>
    <submittedName>
        <fullName evidence="4">Glycosyltransferase, group 2 family protein</fullName>
        <ecNumber evidence="4">2.4.-.-</ecNumber>
    </submittedName>
</protein>
<dbReference type="AlphaFoldDB" id="C2FWL9"/>
<dbReference type="EC" id="2.4.-.-" evidence="4"/>
<comment type="caution">
    <text evidence="4">The sequence shown here is derived from an EMBL/GenBank/DDBJ whole genome shotgun (WGS) entry which is preliminary data.</text>
</comment>
<sequence>MTGSTNHIAVSIIVPVYNVAPFLEETIQSILTQSLQEFELILVNDGSTDESALICQEYLSKDKRIQFIDQKNSGVSIARNNGLLQAKGEYVFFMDSDDTIDPEFIKSSYNTGKMERADIVVLGEFYTNQLPDIMALPTCGQMLRMEFLLDHPEIRFPEGLQPCEDGLFSHQLLALTTRIAANPDAIYNYRSHENQNHHRIHDNCWAVLRQIPTWFLILENFYNTNKFFTSHSQHLALFVEHEPFGLRYLGLPLDTQQKYFLFELIRKFMADHVNPYLSEVHKSEFSEVFQYFLNAKDHVQFDRYYQRYLKRRANKKKLLLFLVKLMPVSGLRRNWRQRIREKY</sequence>
<dbReference type="Proteomes" id="UP000006241">
    <property type="component" value="Unassembled WGS sequence"/>
</dbReference>
<dbReference type="InterPro" id="IPR029044">
    <property type="entry name" value="Nucleotide-diphossugar_trans"/>
</dbReference>
<dbReference type="RefSeq" id="WP_003011174.1">
    <property type="nucleotide sequence ID" value="NZ_GG668634.1"/>
</dbReference>
<gene>
    <name evidence="4" type="ORF">HMPREF0765_1725</name>
</gene>
<evidence type="ECO:0000256" key="2">
    <source>
        <dbReference type="ARBA" id="ARBA00022679"/>
    </source>
</evidence>
<proteinExistence type="predicted"/>
<dbReference type="CDD" id="cd00761">
    <property type="entry name" value="Glyco_tranf_GTA_type"/>
    <property type="match status" value="1"/>
</dbReference>
<dbReference type="PANTHER" id="PTHR22916">
    <property type="entry name" value="GLYCOSYLTRANSFERASE"/>
    <property type="match status" value="1"/>
</dbReference>
<dbReference type="Gene3D" id="3.90.550.10">
    <property type="entry name" value="Spore Coat Polysaccharide Biosynthesis Protein SpsA, Chain A"/>
    <property type="match status" value="1"/>
</dbReference>
<evidence type="ECO:0000313" key="4">
    <source>
        <dbReference type="EMBL" id="EEI92633.1"/>
    </source>
</evidence>
<name>C2FWL9_SPHSI</name>
<dbReference type="Pfam" id="PF00535">
    <property type="entry name" value="Glycos_transf_2"/>
    <property type="match status" value="1"/>
</dbReference>
<dbReference type="GO" id="GO:0016758">
    <property type="term" value="F:hexosyltransferase activity"/>
    <property type="evidence" value="ECO:0007669"/>
    <property type="project" value="UniProtKB-ARBA"/>
</dbReference>
<dbReference type="EMBL" id="ACHB01000041">
    <property type="protein sequence ID" value="EEI92633.1"/>
    <property type="molecule type" value="Genomic_DNA"/>
</dbReference>
<dbReference type="HOGENOM" id="CLU_025996_25_1_10"/>
<dbReference type="PANTHER" id="PTHR22916:SF51">
    <property type="entry name" value="GLYCOSYLTRANSFERASE EPSH-RELATED"/>
    <property type="match status" value="1"/>
</dbReference>
<accession>C2FWL9</accession>
<dbReference type="InterPro" id="IPR001173">
    <property type="entry name" value="Glyco_trans_2-like"/>
</dbReference>
<dbReference type="SUPFAM" id="SSF53448">
    <property type="entry name" value="Nucleotide-diphospho-sugar transferases"/>
    <property type="match status" value="1"/>
</dbReference>
<evidence type="ECO:0000313" key="5">
    <source>
        <dbReference type="Proteomes" id="UP000006241"/>
    </source>
</evidence>
<keyword evidence="2 4" id="KW-0808">Transferase</keyword>
<reference evidence="4 5" key="1">
    <citation type="submission" date="2009-01" db="EMBL/GenBank/DDBJ databases">
        <authorList>
            <person name="Qin X."/>
            <person name="Bachman B."/>
            <person name="Battles P."/>
            <person name="Bell A."/>
            <person name="Bess C."/>
            <person name="Bickham C."/>
            <person name="Chaboub L."/>
            <person name="Chen D."/>
            <person name="Coyle M."/>
            <person name="Deiros D.R."/>
            <person name="Dinh H."/>
            <person name="Forbes L."/>
            <person name="Fowler G."/>
            <person name="Francisco L."/>
            <person name="Fu Q."/>
            <person name="Gubbala S."/>
            <person name="Hale W."/>
            <person name="Han Y."/>
            <person name="Hemphill L."/>
            <person name="Highlander S.K."/>
            <person name="Hirani K."/>
            <person name="Hogues M."/>
            <person name="Jackson L."/>
            <person name="Jakkamsetti A."/>
            <person name="Javaid M."/>
            <person name="Jiang H."/>
            <person name="Korchina V."/>
            <person name="Kovar C."/>
            <person name="Lara F."/>
            <person name="Lee S."/>
            <person name="Mata R."/>
            <person name="Mathew T."/>
            <person name="Moen C."/>
            <person name="Morales K."/>
            <person name="Munidasa M."/>
            <person name="Nazareth L."/>
            <person name="Ngo R."/>
            <person name="Nguyen L."/>
            <person name="Okwuonu G."/>
            <person name="Ongeri F."/>
            <person name="Patil S."/>
            <person name="Petrosino J."/>
            <person name="Pham C."/>
            <person name="Pham P."/>
            <person name="Pu L.-L."/>
            <person name="Puazo M."/>
            <person name="Raj R."/>
            <person name="Reid J."/>
            <person name="Rouhana J."/>
            <person name="Saada N."/>
            <person name="Shang Y."/>
            <person name="Simmons D."/>
            <person name="Thornton R."/>
            <person name="Warren J."/>
            <person name="Weissenberger G."/>
            <person name="Zhang J."/>
            <person name="Zhang L."/>
            <person name="Zhou C."/>
            <person name="Zhu D."/>
            <person name="Muzny D."/>
            <person name="Worley K."/>
            <person name="Gibbs R."/>
        </authorList>
    </citation>
    <scope>NUCLEOTIDE SEQUENCE [LARGE SCALE GENOMIC DNA]</scope>
    <source>
        <strain evidence="4 5">ATCC 33300</strain>
    </source>
</reference>